<dbReference type="InterPro" id="IPR013947">
    <property type="entry name" value="Mediator_Med14"/>
</dbReference>
<dbReference type="STRING" id="1073089.A0A1L9RLB7"/>
<evidence type="ECO:0000256" key="6">
    <source>
        <dbReference type="ARBA" id="ARBA00023159"/>
    </source>
</evidence>
<dbReference type="VEuPathDB" id="FungiDB:ASPWEDRAFT_172526"/>
<keyword evidence="7 11" id="KW-0804">Transcription</keyword>
<evidence type="ECO:0000256" key="3">
    <source>
        <dbReference type="ARBA" id="ARBA00011837"/>
    </source>
</evidence>
<evidence type="ECO:0000313" key="14">
    <source>
        <dbReference type="EMBL" id="OJJ35729.1"/>
    </source>
</evidence>
<evidence type="ECO:0000256" key="2">
    <source>
        <dbReference type="ARBA" id="ARBA00007813"/>
    </source>
</evidence>
<dbReference type="RefSeq" id="XP_040689405.1">
    <property type="nucleotide sequence ID" value="XM_040830940.1"/>
</dbReference>
<dbReference type="Proteomes" id="UP000184383">
    <property type="component" value="Unassembled WGS sequence"/>
</dbReference>
<feature type="domain" description="Mediator complex subunit MED14 N-terminal" evidence="13">
    <location>
        <begin position="79"/>
        <end position="289"/>
    </location>
</feature>
<evidence type="ECO:0000256" key="5">
    <source>
        <dbReference type="ARBA" id="ARBA00023015"/>
    </source>
</evidence>
<gene>
    <name evidence="14" type="ORF">ASPWEDRAFT_172526</name>
</gene>
<evidence type="ECO:0000256" key="12">
    <source>
        <dbReference type="SAM" id="MobiDB-lite"/>
    </source>
</evidence>
<keyword evidence="15" id="KW-1185">Reference proteome</keyword>
<feature type="region of interest" description="Disordered" evidence="12">
    <location>
        <begin position="1043"/>
        <end position="1068"/>
    </location>
</feature>
<dbReference type="GO" id="GO:0006357">
    <property type="term" value="P:regulation of transcription by RNA polymerase II"/>
    <property type="evidence" value="ECO:0007669"/>
    <property type="project" value="InterPro"/>
</dbReference>
<dbReference type="GO" id="GO:0016592">
    <property type="term" value="C:mediator complex"/>
    <property type="evidence" value="ECO:0007669"/>
    <property type="project" value="UniProtKB-UniRule"/>
</dbReference>
<dbReference type="InterPro" id="IPR055122">
    <property type="entry name" value="Med14_N"/>
</dbReference>
<evidence type="ECO:0000256" key="8">
    <source>
        <dbReference type="ARBA" id="ARBA00023242"/>
    </source>
</evidence>
<keyword evidence="5 11" id="KW-0805">Transcription regulation</keyword>
<keyword evidence="8 11" id="KW-0539">Nucleus</keyword>
<comment type="subunit">
    <text evidence="3 11">Component of the Mediator complex.</text>
</comment>
<protein>
    <recommendedName>
        <fullName evidence="4 11">Mediator of RNA polymerase II transcription subunit 14</fullName>
    </recommendedName>
    <alternativeName>
        <fullName evidence="10 11">Mediator complex subunit 14</fullName>
    </alternativeName>
</protein>
<evidence type="ECO:0000256" key="10">
    <source>
        <dbReference type="ARBA" id="ARBA00032007"/>
    </source>
</evidence>
<dbReference type="PANTHER" id="PTHR12809:SF2">
    <property type="entry name" value="MEDIATOR OF RNA POLYMERASE II TRANSCRIPTION SUBUNIT 14"/>
    <property type="match status" value="1"/>
</dbReference>
<dbReference type="GeneID" id="63746788"/>
<dbReference type="GO" id="GO:0070847">
    <property type="term" value="C:core mediator complex"/>
    <property type="evidence" value="ECO:0007669"/>
    <property type="project" value="TreeGrafter"/>
</dbReference>
<evidence type="ECO:0000256" key="11">
    <source>
        <dbReference type="RuleBase" id="RU365082"/>
    </source>
</evidence>
<evidence type="ECO:0000259" key="13">
    <source>
        <dbReference type="Pfam" id="PF08638"/>
    </source>
</evidence>
<comment type="function">
    <text evidence="9 11">Component of the Mediator complex, a coactivator involved in the regulated transcription of nearly all RNA polymerase II-dependent genes. Mediator functions as a bridge to convey information from gene-specific regulatory proteins to the basal RNA polymerase II transcription machinery. Mediator is recruited to promoters by direct interactions with regulatory proteins and serves as a scaffold for the assembly of a functional preinitiation complex with RNA polymerase II and the general transcription factors.</text>
</comment>
<evidence type="ECO:0000256" key="4">
    <source>
        <dbReference type="ARBA" id="ARBA00019619"/>
    </source>
</evidence>
<evidence type="ECO:0000256" key="9">
    <source>
        <dbReference type="ARBA" id="ARBA00025687"/>
    </source>
</evidence>
<feature type="compositionally biased region" description="Polar residues" evidence="12">
    <location>
        <begin position="1052"/>
        <end position="1068"/>
    </location>
</feature>
<comment type="similarity">
    <text evidence="2 11">Belongs to the Mediator complex subunit 14 family.</text>
</comment>
<proteinExistence type="inferred from homology"/>
<organism evidence="14 15">
    <name type="scientific">Aspergillus wentii DTO 134E9</name>
    <dbReference type="NCBI Taxonomy" id="1073089"/>
    <lineage>
        <taxon>Eukaryota</taxon>
        <taxon>Fungi</taxon>
        <taxon>Dikarya</taxon>
        <taxon>Ascomycota</taxon>
        <taxon>Pezizomycotina</taxon>
        <taxon>Eurotiomycetes</taxon>
        <taxon>Eurotiomycetidae</taxon>
        <taxon>Eurotiales</taxon>
        <taxon>Aspergillaceae</taxon>
        <taxon>Aspergillus</taxon>
        <taxon>Aspergillus subgen. Cremei</taxon>
    </lineage>
</organism>
<comment type="subcellular location">
    <subcellularLocation>
        <location evidence="1 11">Nucleus</location>
    </subcellularLocation>
</comment>
<dbReference type="Pfam" id="PF08638">
    <property type="entry name" value="Med14"/>
    <property type="match status" value="1"/>
</dbReference>
<evidence type="ECO:0000256" key="7">
    <source>
        <dbReference type="ARBA" id="ARBA00023163"/>
    </source>
</evidence>
<dbReference type="EMBL" id="KV878212">
    <property type="protein sequence ID" value="OJJ35729.1"/>
    <property type="molecule type" value="Genomic_DNA"/>
</dbReference>
<name>A0A1L9RLB7_ASPWE</name>
<dbReference type="AlphaFoldDB" id="A0A1L9RLB7"/>
<keyword evidence="6 11" id="KW-0010">Activator</keyword>
<dbReference type="Pfam" id="PF26204">
    <property type="entry name" value="Med14_fung"/>
    <property type="match status" value="1"/>
</dbReference>
<accession>A0A1L9RLB7</accession>
<dbReference type="GO" id="GO:0003712">
    <property type="term" value="F:transcription coregulator activity"/>
    <property type="evidence" value="ECO:0007669"/>
    <property type="project" value="UniProtKB-UniRule"/>
</dbReference>
<evidence type="ECO:0000313" key="15">
    <source>
        <dbReference type="Proteomes" id="UP000184383"/>
    </source>
</evidence>
<dbReference type="PANTHER" id="PTHR12809">
    <property type="entry name" value="MEDIATOR COMPLEX SUBUNIT"/>
    <property type="match status" value="1"/>
</dbReference>
<sequence length="1104" mass="121458">MDNANIGGAKQGVHGLENGLSTSFEGIEAAVGSARLQNGSAYINGARKPLDGSNQASAAGAVSTITKDLPELTHITQGFFPFTTLVNRSVQQCWNDLSDLVTELAEIQVSPQDHASSTNSFNAKSPGNQCSENVHKKLRMLEFAHGKRAEFIKLLVLSQWSRHAVDVSKLIDLQSFIRTRHQAYVGALQWVGDMKRDLVRAQVANPDLRTALEVLCKGKVAAMSDLGYKPPKPLSVKATLKKLQKINRIISVRLSLHDAVPRAFQTYLVHDGRVTFFVPAEFELDLSVGEDDKSSQFFFVDIRFLFSPSSPIPKGRILNELDAKINDVLRDKGLSGCFDLLHSLVLTNKINVLHKQAIELTRGLWSDVLRVELLHRTLVVQYWASKPGVKNWLEIGIKSGRRGDNSGNSRCHGMPYLDLRWMRGGQETDNRDIEFDTESLAMESILRSAIALHISHILSSAYTNIGSNLLFSTGVLYLRAQLSGAEPGDCQLDVQLTSSRHLRVSIEPMSGASIFSATPSVLSPENDRSSDKSAIDEMVSRISRLRCIAAIEEIESNVRMLGFETVSPRGLKIDVRRLFPSNVLRFSLFSHRLWNQNWVVAATSSMDNDNWWMIQVRPSIPSQIRPGINPSTHGTSILRSTQVVSTTFLTAQEKMIYTSLADLGHCLTGILTVYSNARYLAELQCIHFYPPLQRLQIATDFRVPDIIIRYNSSNLPPTFQIALPAGLKKKSFIKNTVRLAFHGIDPRKNAAIVVGYGNLLVSSKSFGTLVAKSDHSLVFQQKGNGFAIRLLAPAGQPVILDLIEKLQRLECALSILETLRQKKMAPRSFSLSRIAFVYGPERNLAASLDIKISGPPSLADVNPADIVPKVDRLFHIHLGINFDFPNPHRRIQESLTAILNHSSADAGLDSVVEILPLTLPLLLALDRITSNPSHKGALRVQITARSAKTFQIHYPIQRFRFQLIAGQHLSRIAWILKDVSGSQARKDQDQLVSKLQDELYNSKGNGWKGLGNGVVAEVEKVGNLISKLDRCFADVADCPGTGGLVDKDGPGNPTSISQATSNQADSTGARTKVSIFSGASALATSLTSRNPLDASNNADVIMID</sequence>
<reference evidence="15" key="1">
    <citation type="journal article" date="2017" name="Genome Biol.">
        <title>Comparative genomics reveals high biological diversity and specific adaptations in the industrially and medically important fungal genus Aspergillus.</title>
        <authorList>
            <person name="de Vries R.P."/>
            <person name="Riley R."/>
            <person name="Wiebenga A."/>
            <person name="Aguilar-Osorio G."/>
            <person name="Amillis S."/>
            <person name="Uchima C.A."/>
            <person name="Anderluh G."/>
            <person name="Asadollahi M."/>
            <person name="Askin M."/>
            <person name="Barry K."/>
            <person name="Battaglia E."/>
            <person name="Bayram O."/>
            <person name="Benocci T."/>
            <person name="Braus-Stromeyer S.A."/>
            <person name="Caldana C."/>
            <person name="Canovas D."/>
            <person name="Cerqueira G.C."/>
            <person name="Chen F."/>
            <person name="Chen W."/>
            <person name="Choi C."/>
            <person name="Clum A."/>
            <person name="Dos Santos R.A."/>
            <person name="Damasio A.R."/>
            <person name="Diallinas G."/>
            <person name="Emri T."/>
            <person name="Fekete E."/>
            <person name="Flipphi M."/>
            <person name="Freyberg S."/>
            <person name="Gallo A."/>
            <person name="Gournas C."/>
            <person name="Habgood R."/>
            <person name="Hainaut M."/>
            <person name="Harispe M.L."/>
            <person name="Henrissat B."/>
            <person name="Hilden K.S."/>
            <person name="Hope R."/>
            <person name="Hossain A."/>
            <person name="Karabika E."/>
            <person name="Karaffa L."/>
            <person name="Karanyi Z."/>
            <person name="Krasevec N."/>
            <person name="Kuo A."/>
            <person name="Kusch H."/>
            <person name="LaButti K."/>
            <person name="Lagendijk E.L."/>
            <person name="Lapidus A."/>
            <person name="Levasseur A."/>
            <person name="Lindquist E."/>
            <person name="Lipzen A."/>
            <person name="Logrieco A.F."/>
            <person name="MacCabe A."/>
            <person name="Maekelae M.R."/>
            <person name="Malavazi I."/>
            <person name="Melin P."/>
            <person name="Meyer V."/>
            <person name="Mielnichuk N."/>
            <person name="Miskei M."/>
            <person name="Molnar A.P."/>
            <person name="Mule G."/>
            <person name="Ngan C.Y."/>
            <person name="Orejas M."/>
            <person name="Orosz E."/>
            <person name="Ouedraogo J.P."/>
            <person name="Overkamp K.M."/>
            <person name="Park H.-S."/>
            <person name="Perrone G."/>
            <person name="Piumi F."/>
            <person name="Punt P.J."/>
            <person name="Ram A.F."/>
            <person name="Ramon A."/>
            <person name="Rauscher S."/>
            <person name="Record E."/>
            <person name="Riano-Pachon D.M."/>
            <person name="Robert V."/>
            <person name="Roehrig J."/>
            <person name="Ruller R."/>
            <person name="Salamov A."/>
            <person name="Salih N.S."/>
            <person name="Samson R.A."/>
            <person name="Sandor E."/>
            <person name="Sanguinetti M."/>
            <person name="Schuetze T."/>
            <person name="Sepcic K."/>
            <person name="Shelest E."/>
            <person name="Sherlock G."/>
            <person name="Sophianopoulou V."/>
            <person name="Squina F.M."/>
            <person name="Sun H."/>
            <person name="Susca A."/>
            <person name="Todd R.B."/>
            <person name="Tsang A."/>
            <person name="Unkles S.E."/>
            <person name="van de Wiele N."/>
            <person name="van Rossen-Uffink D."/>
            <person name="Oliveira J.V."/>
            <person name="Vesth T.C."/>
            <person name="Visser J."/>
            <person name="Yu J.-H."/>
            <person name="Zhou M."/>
            <person name="Andersen M.R."/>
            <person name="Archer D.B."/>
            <person name="Baker S.E."/>
            <person name="Benoit I."/>
            <person name="Brakhage A.A."/>
            <person name="Braus G.H."/>
            <person name="Fischer R."/>
            <person name="Frisvad J.C."/>
            <person name="Goldman G.H."/>
            <person name="Houbraken J."/>
            <person name="Oakley B."/>
            <person name="Pocsi I."/>
            <person name="Scazzocchio C."/>
            <person name="Seiboth B."/>
            <person name="vanKuyk P.A."/>
            <person name="Wortman J."/>
            <person name="Dyer P.S."/>
            <person name="Grigoriev I.V."/>
        </authorList>
    </citation>
    <scope>NUCLEOTIDE SEQUENCE [LARGE SCALE GENOMIC DNA]</scope>
    <source>
        <strain evidence="15">DTO 134E9</strain>
    </source>
</reference>
<evidence type="ECO:0000256" key="1">
    <source>
        <dbReference type="ARBA" id="ARBA00004123"/>
    </source>
</evidence>
<dbReference type="OrthoDB" id="205099at2759"/>